<organism evidence="3 4">
    <name type="scientific">Amphimedon queenslandica</name>
    <name type="common">Sponge</name>
    <dbReference type="NCBI Taxonomy" id="400682"/>
    <lineage>
        <taxon>Eukaryota</taxon>
        <taxon>Metazoa</taxon>
        <taxon>Porifera</taxon>
        <taxon>Demospongiae</taxon>
        <taxon>Heteroscleromorpha</taxon>
        <taxon>Haplosclerida</taxon>
        <taxon>Niphatidae</taxon>
        <taxon>Amphimedon</taxon>
    </lineage>
</organism>
<feature type="region of interest" description="Disordered" evidence="1">
    <location>
        <begin position="303"/>
        <end position="327"/>
    </location>
</feature>
<feature type="transmembrane region" description="Helical" evidence="2">
    <location>
        <begin position="118"/>
        <end position="139"/>
    </location>
</feature>
<feature type="compositionally biased region" description="Low complexity" evidence="1">
    <location>
        <begin position="305"/>
        <end position="322"/>
    </location>
</feature>
<protein>
    <submittedName>
        <fullName evidence="3">Uncharacterized protein</fullName>
    </submittedName>
</protein>
<feature type="transmembrane region" description="Helical" evidence="2">
    <location>
        <begin position="265"/>
        <end position="290"/>
    </location>
</feature>
<dbReference type="RefSeq" id="XP_019863107.1">
    <property type="nucleotide sequence ID" value="XM_020007548.1"/>
</dbReference>
<name>A0AAN0K1R8_AMPQE</name>
<feature type="transmembrane region" description="Helical" evidence="2">
    <location>
        <begin position="338"/>
        <end position="357"/>
    </location>
</feature>
<keyword evidence="2" id="KW-1133">Transmembrane helix</keyword>
<dbReference type="KEGG" id="aqu:109591962"/>
<feature type="transmembrane region" description="Helical" evidence="2">
    <location>
        <begin position="226"/>
        <end position="245"/>
    </location>
</feature>
<dbReference type="AlphaFoldDB" id="A0AAN0K1R8"/>
<dbReference type="GeneID" id="109591962"/>
<dbReference type="Proteomes" id="UP000007879">
    <property type="component" value="Unassembled WGS sequence"/>
</dbReference>
<feature type="transmembrane region" description="Helical" evidence="2">
    <location>
        <begin position="151"/>
        <end position="169"/>
    </location>
</feature>
<evidence type="ECO:0000256" key="2">
    <source>
        <dbReference type="SAM" id="Phobius"/>
    </source>
</evidence>
<reference evidence="3" key="2">
    <citation type="submission" date="2024-06" db="UniProtKB">
        <authorList>
            <consortium name="EnsemblMetazoa"/>
        </authorList>
    </citation>
    <scope>IDENTIFICATION</scope>
</reference>
<reference evidence="4" key="1">
    <citation type="journal article" date="2010" name="Nature">
        <title>The Amphimedon queenslandica genome and the evolution of animal complexity.</title>
        <authorList>
            <person name="Srivastava M."/>
            <person name="Simakov O."/>
            <person name="Chapman J."/>
            <person name="Fahey B."/>
            <person name="Gauthier M.E."/>
            <person name="Mitros T."/>
            <person name="Richards G.S."/>
            <person name="Conaco C."/>
            <person name="Dacre M."/>
            <person name="Hellsten U."/>
            <person name="Larroux C."/>
            <person name="Putnam N.H."/>
            <person name="Stanke M."/>
            <person name="Adamska M."/>
            <person name="Darling A."/>
            <person name="Degnan S.M."/>
            <person name="Oakley T.H."/>
            <person name="Plachetzki D.C."/>
            <person name="Zhai Y."/>
            <person name="Adamski M."/>
            <person name="Calcino A."/>
            <person name="Cummins S.F."/>
            <person name="Goodstein D.M."/>
            <person name="Harris C."/>
            <person name="Jackson D.J."/>
            <person name="Leys S.P."/>
            <person name="Shu S."/>
            <person name="Woodcroft B.J."/>
            <person name="Vervoort M."/>
            <person name="Kosik K.S."/>
            <person name="Manning G."/>
            <person name="Degnan B.M."/>
            <person name="Rokhsar D.S."/>
        </authorList>
    </citation>
    <scope>NUCLEOTIDE SEQUENCE [LARGE SCALE GENOMIC DNA]</scope>
</reference>
<feature type="transmembrane region" description="Helical" evidence="2">
    <location>
        <begin position="377"/>
        <end position="399"/>
    </location>
</feature>
<evidence type="ECO:0000313" key="3">
    <source>
        <dbReference type="EnsemblMetazoa" id="XP_019863107.1"/>
    </source>
</evidence>
<feature type="transmembrane region" description="Helical" evidence="2">
    <location>
        <begin position="58"/>
        <end position="81"/>
    </location>
</feature>
<dbReference type="EnsemblMetazoa" id="XM_020007548.1">
    <property type="protein sequence ID" value="XP_019863107.1"/>
    <property type="gene ID" value="LOC109591962"/>
</dbReference>
<evidence type="ECO:0000256" key="1">
    <source>
        <dbReference type="SAM" id="MobiDB-lite"/>
    </source>
</evidence>
<evidence type="ECO:0000313" key="4">
    <source>
        <dbReference type="Proteomes" id="UP000007879"/>
    </source>
</evidence>
<proteinExistence type="predicted"/>
<sequence length="425" mass="48523">MSFDKVVTIRHDLKVTSFIFDALNSFVTQAVLADSDINNTTGLNGTTSNDDRKKNETIVLSVFGSLYFIASLMHFIIFVVYCPLRDQSWTCDTSRDGIINRVKDEICYVYRKCKNFKVIVMLIINFLLLLSTWSCFVGDNLHSFGTLTENTRITSIVMLFAGLTGYRLIPLIKEKVKDLHEEYRNDDQNNDNQNSINHQNNDENQNNNCCIPVCCLNKMRKLNWKLFYATIDILHLVPEIDGWFTNFTALVALTNDEACPKKYNAAFWIMYALVLAVTASLPVIAVINLYCFCKKNAQQDDTATQQSNPENAQQENPENTQQDNLRNKQQKCQKKLNTIYLTILSFIMLFITALFLIGDNTQPLDCSKDDMLVKNKLRFSFVLVALFVYALMLILSPVIRYCDCCMSSTIVPLTGETRETTPSTN</sequence>
<accession>A0AAN0K1R8</accession>
<keyword evidence="2" id="KW-0812">Transmembrane</keyword>
<keyword evidence="2" id="KW-0472">Membrane</keyword>
<keyword evidence="4" id="KW-1185">Reference proteome</keyword>